<dbReference type="EMBL" id="JAAXKZ010000039">
    <property type="protein sequence ID" value="NMH92454.1"/>
    <property type="molecule type" value="Genomic_DNA"/>
</dbReference>
<evidence type="ECO:0000313" key="2">
    <source>
        <dbReference type="EMBL" id="NMH92454.1"/>
    </source>
</evidence>
<protein>
    <submittedName>
        <fullName evidence="2">Uncharacterized protein</fullName>
    </submittedName>
</protein>
<keyword evidence="3" id="KW-1185">Reference proteome</keyword>
<proteinExistence type="predicted"/>
<name>A0A848DJ26_9PSEU</name>
<organism evidence="2 3">
    <name type="scientific">Pseudonocardia bannensis</name>
    <dbReference type="NCBI Taxonomy" id="630973"/>
    <lineage>
        <taxon>Bacteria</taxon>
        <taxon>Bacillati</taxon>
        <taxon>Actinomycetota</taxon>
        <taxon>Actinomycetes</taxon>
        <taxon>Pseudonocardiales</taxon>
        <taxon>Pseudonocardiaceae</taxon>
        <taxon>Pseudonocardia</taxon>
    </lineage>
</organism>
<sequence length="288" mass="30181">MDDLARIVSGSRKVRGDFPSCLKGRQPGPAVTGFGVADLRGAPAESLFEQPKSVLEVEPAQEPAPAAVDVVRGGSVRDHHSHNGFGSRRPGSRATCSRISVPSRIGRSPSWSAQRLGPGDRAEDPADVGLGGEPGPDLAPGPAPGPVGLVEAFGYPQRRQAWTAPDFTAAAVFGDVTVGTTGDGVARTRLRALGTSDGAERWSAEDGGRVQRAGPRLVAVSGTVYASGRPFFRFLDAGDGLRSASSGPGWKGKTKLGRVRWGVERTISWLLPASTVPFVTRRQRGKAE</sequence>
<comment type="caution">
    <text evidence="2">The sequence shown here is derived from an EMBL/GenBank/DDBJ whole genome shotgun (WGS) entry which is preliminary data.</text>
</comment>
<dbReference type="Proteomes" id="UP000586918">
    <property type="component" value="Unassembled WGS sequence"/>
</dbReference>
<dbReference type="RefSeq" id="WP_169413164.1">
    <property type="nucleotide sequence ID" value="NZ_JAAXKZ010000039.1"/>
</dbReference>
<dbReference type="AlphaFoldDB" id="A0A848DJ26"/>
<evidence type="ECO:0000313" key="3">
    <source>
        <dbReference type="Proteomes" id="UP000586918"/>
    </source>
</evidence>
<evidence type="ECO:0000256" key="1">
    <source>
        <dbReference type="SAM" id="MobiDB-lite"/>
    </source>
</evidence>
<gene>
    <name evidence="2" type="ORF">HF519_12910</name>
</gene>
<feature type="region of interest" description="Disordered" evidence="1">
    <location>
        <begin position="75"/>
        <end position="145"/>
    </location>
</feature>
<accession>A0A848DJ26</accession>
<reference evidence="2 3" key="1">
    <citation type="submission" date="2020-04" db="EMBL/GenBank/DDBJ databases">
        <authorList>
            <person name="Klaysubun C."/>
            <person name="Duangmal K."/>
            <person name="Lipun K."/>
        </authorList>
    </citation>
    <scope>NUCLEOTIDE SEQUENCE [LARGE SCALE GENOMIC DNA]</scope>
    <source>
        <strain evidence="2 3">DSM 45300</strain>
    </source>
</reference>